<keyword evidence="9" id="KW-1185">Reference proteome</keyword>
<comment type="caution">
    <text evidence="8">The sequence shown here is derived from an EMBL/GenBank/DDBJ whole genome shotgun (WGS) entry which is preliminary data.</text>
</comment>
<proteinExistence type="inferred from homology"/>
<sequence>MQSFDVVVVGAGPGGEVAAGKLAEAGLSVAIVEGDHVGGECSFYACIPSKALLRPGELLEEARHVPGTAEAVTGPLDVAAVLRRRDELINNEDDSGQVPWLVDRGVTLVRGWGRIAGERQVAVGDEILEARRAVILAGGTRAALPAIDGLAEADPWTNREATTAKEIPASLVIVGAGVVGSEMAQAYVSLGARVTLVAGRGLLTREEDFAGEQVAASLTEQGVDVRTGQRPTAVRRDADGVTVTLADGSTVNADEILIATGRTPQAVDLGLDVVGVKAGGYLDVDERMRIPGLEWLYVIGDLNGRALFTHMAKYQAAIAAGEILGKPMVAGHLADGPGAPRVIFTSPQVAAVGHTTASAQAAGLNVRVVDVPTEANAGGSYSGGGVGNARFLVDEDRGVLVGVTITGTAVAEFLQAATIAIVGEVPVTRLRHAIPSFPTRSELWLYFFNNYGI</sequence>
<dbReference type="InterPro" id="IPR036188">
    <property type="entry name" value="FAD/NAD-bd_sf"/>
</dbReference>
<evidence type="ECO:0000256" key="2">
    <source>
        <dbReference type="ARBA" id="ARBA00007532"/>
    </source>
</evidence>
<dbReference type="InterPro" id="IPR004099">
    <property type="entry name" value="Pyr_nucl-diS_OxRdtase_dimer"/>
</dbReference>
<evidence type="ECO:0000256" key="4">
    <source>
        <dbReference type="ARBA" id="ARBA00022827"/>
    </source>
</evidence>
<accession>A0ABS5YN39</accession>
<dbReference type="PIRSF" id="PIRSF000350">
    <property type="entry name" value="Mercury_reductase_MerA"/>
    <property type="match status" value="1"/>
</dbReference>
<name>A0ABS5YN39_9ACTN</name>
<dbReference type="InterPro" id="IPR016156">
    <property type="entry name" value="FAD/NAD-linked_Rdtase_dimer_sf"/>
</dbReference>
<keyword evidence="4" id="KW-0274">FAD</keyword>
<dbReference type="RefSeq" id="WP_215787895.1">
    <property type="nucleotide sequence ID" value="NZ_JAHKKG010000004.1"/>
</dbReference>
<dbReference type="Gene3D" id="3.50.50.60">
    <property type="entry name" value="FAD/NAD(P)-binding domain"/>
    <property type="match status" value="2"/>
</dbReference>
<dbReference type="PRINTS" id="PR00411">
    <property type="entry name" value="PNDRDTASEI"/>
</dbReference>
<gene>
    <name evidence="8" type="ORF">KOI35_15385</name>
</gene>
<evidence type="ECO:0000313" key="9">
    <source>
        <dbReference type="Proteomes" id="UP001519654"/>
    </source>
</evidence>
<comment type="similarity">
    <text evidence="2">Belongs to the class-I pyridine nucleotide-disulfide oxidoreductase family.</text>
</comment>
<evidence type="ECO:0000256" key="3">
    <source>
        <dbReference type="ARBA" id="ARBA00022630"/>
    </source>
</evidence>
<dbReference type="Pfam" id="PF07992">
    <property type="entry name" value="Pyr_redox_2"/>
    <property type="match status" value="1"/>
</dbReference>
<evidence type="ECO:0000313" key="8">
    <source>
        <dbReference type="EMBL" id="MBU2664885.1"/>
    </source>
</evidence>
<dbReference type="SUPFAM" id="SSF55424">
    <property type="entry name" value="FAD/NAD-linked reductases, dimerisation (C-terminal) domain"/>
    <property type="match status" value="1"/>
</dbReference>
<dbReference type="Proteomes" id="UP001519654">
    <property type="component" value="Unassembled WGS sequence"/>
</dbReference>
<feature type="domain" description="Pyridine nucleotide-disulphide oxidoreductase dimerisation" evidence="6">
    <location>
        <begin position="340"/>
        <end position="443"/>
    </location>
</feature>
<keyword evidence="3" id="KW-0285">Flavoprotein</keyword>
<dbReference type="PANTHER" id="PTHR22912:SF151">
    <property type="entry name" value="DIHYDROLIPOYL DEHYDROGENASE, MITOCHONDRIAL"/>
    <property type="match status" value="1"/>
</dbReference>
<evidence type="ECO:0000259" key="7">
    <source>
        <dbReference type="Pfam" id="PF07992"/>
    </source>
</evidence>
<dbReference type="InterPro" id="IPR023753">
    <property type="entry name" value="FAD/NAD-binding_dom"/>
</dbReference>
<dbReference type="SUPFAM" id="SSF51905">
    <property type="entry name" value="FAD/NAD(P)-binding domain"/>
    <property type="match status" value="1"/>
</dbReference>
<protein>
    <submittedName>
        <fullName evidence="8">NAD(P)/FAD-dependent oxidoreductase</fullName>
    </submittedName>
</protein>
<dbReference type="InterPro" id="IPR050151">
    <property type="entry name" value="Class-I_Pyr_Nuc-Dis_Oxidored"/>
</dbReference>
<dbReference type="Pfam" id="PF02852">
    <property type="entry name" value="Pyr_redox_dim"/>
    <property type="match status" value="1"/>
</dbReference>
<dbReference type="PRINTS" id="PR00368">
    <property type="entry name" value="FADPNR"/>
</dbReference>
<evidence type="ECO:0000256" key="1">
    <source>
        <dbReference type="ARBA" id="ARBA00001974"/>
    </source>
</evidence>
<dbReference type="InterPro" id="IPR001100">
    <property type="entry name" value="Pyr_nuc-diS_OxRdtase"/>
</dbReference>
<feature type="domain" description="FAD/NAD(P)-binding" evidence="7">
    <location>
        <begin position="4"/>
        <end position="319"/>
    </location>
</feature>
<keyword evidence="5" id="KW-0520">NAD</keyword>
<evidence type="ECO:0000259" key="6">
    <source>
        <dbReference type="Pfam" id="PF02852"/>
    </source>
</evidence>
<dbReference type="EMBL" id="JAHKKG010000004">
    <property type="protein sequence ID" value="MBU2664885.1"/>
    <property type="molecule type" value="Genomic_DNA"/>
</dbReference>
<organism evidence="8 9">
    <name type="scientific">Paractinoplanes bogorensis</name>
    <dbReference type="NCBI Taxonomy" id="1610840"/>
    <lineage>
        <taxon>Bacteria</taxon>
        <taxon>Bacillati</taxon>
        <taxon>Actinomycetota</taxon>
        <taxon>Actinomycetes</taxon>
        <taxon>Micromonosporales</taxon>
        <taxon>Micromonosporaceae</taxon>
        <taxon>Paractinoplanes</taxon>
    </lineage>
</organism>
<dbReference type="Gene3D" id="3.30.390.30">
    <property type="match status" value="1"/>
</dbReference>
<evidence type="ECO:0000256" key="5">
    <source>
        <dbReference type="ARBA" id="ARBA00023027"/>
    </source>
</evidence>
<reference evidence="8 9" key="1">
    <citation type="submission" date="2021-06" db="EMBL/GenBank/DDBJ databases">
        <title>Actinoplanes lichenicola sp. nov., and Actinoplanes ovalisporus sp. nov., isolated from lichen in Thailand.</title>
        <authorList>
            <person name="Saeng-In P."/>
            <person name="Kanchanasin P."/>
            <person name="Yuki M."/>
            <person name="Kudo T."/>
            <person name="Ohkuma M."/>
            <person name="Phongsopitanun W."/>
            <person name="Tanasupawat S."/>
        </authorList>
    </citation>
    <scope>NUCLEOTIDE SEQUENCE [LARGE SCALE GENOMIC DNA]</scope>
    <source>
        <strain evidence="8 9">NBRC 110975</strain>
    </source>
</reference>
<comment type="cofactor">
    <cofactor evidence="1">
        <name>FAD</name>
        <dbReference type="ChEBI" id="CHEBI:57692"/>
    </cofactor>
</comment>
<dbReference type="PANTHER" id="PTHR22912">
    <property type="entry name" value="DISULFIDE OXIDOREDUCTASE"/>
    <property type="match status" value="1"/>
</dbReference>